<gene>
    <name evidence="1" type="ORF">NOV72_01426</name>
</gene>
<dbReference type="GO" id="GO:0006310">
    <property type="term" value="P:DNA recombination"/>
    <property type="evidence" value="ECO:0007669"/>
    <property type="project" value="InterPro"/>
</dbReference>
<dbReference type="GO" id="GO:0015074">
    <property type="term" value="P:DNA integration"/>
    <property type="evidence" value="ECO:0007669"/>
    <property type="project" value="InterPro"/>
</dbReference>
<organism evidence="1 2">
    <name type="scientific">Caballeronia novacaledonica</name>
    <dbReference type="NCBI Taxonomy" id="1544861"/>
    <lineage>
        <taxon>Bacteria</taxon>
        <taxon>Pseudomonadati</taxon>
        <taxon>Pseudomonadota</taxon>
        <taxon>Betaproteobacteria</taxon>
        <taxon>Burkholderiales</taxon>
        <taxon>Burkholderiaceae</taxon>
        <taxon>Caballeronia</taxon>
    </lineage>
</organism>
<accession>A0A2U3I231</accession>
<evidence type="ECO:0008006" key="3">
    <source>
        <dbReference type="Google" id="ProtNLM"/>
    </source>
</evidence>
<evidence type="ECO:0000313" key="1">
    <source>
        <dbReference type="EMBL" id="SPB14177.1"/>
    </source>
</evidence>
<evidence type="ECO:0000313" key="2">
    <source>
        <dbReference type="Proteomes" id="UP000238169"/>
    </source>
</evidence>
<dbReference type="GO" id="GO:0003677">
    <property type="term" value="F:DNA binding"/>
    <property type="evidence" value="ECO:0007669"/>
    <property type="project" value="InterPro"/>
</dbReference>
<dbReference type="AlphaFoldDB" id="A0A2U3I231"/>
<proteinExistence type="predicted"/>
<dbReference type="InterPro" id="IPR013762">
    <property type="entry name" value="Integrase-like_cat_sf"/>
</dbReference>
<dbReference type="EMBL" id="OGTP01000003">
    <property type="protein sequence ID" value="SPB14177.1"/>
    <property type="molecule type" value="Genomic_DNA"/>
</dbReference>
<protein>
    <recommendedName>
        <fullName evidence="3">Phage integrase family protein</fullName>
    </recommendedName>
</protein>
<name>A0A2U3I231_9BURK</name>
<dbReference type="Proteomes" id="UP000238169">
    <property type="component" value="Unassembled WGS sequence"/>
</dbReference>
<reference evidence="2" key="1">
    <citation type="submission" date="2018-01" db="EMBL/GenBank/DDBJ databases">
        <authorList>
            <person name="Peeters C."/>
        </authorList>
    </citation>
    <scope>NUCLEOTIDE SEQUENCE [LARGE SCALE GENOMIC DNA]</scope>
</reference>
<keyword evidence="2" id="KW-1185">Reference proteome</keyword>
<sequence length="130" mass="14576">MAAHYAIDGTAQFTIAHDKDYLYNSVVQLGKSTFPKLRTRVSPYCFRHQVASDMKADPEISLEHAAKVMGHLSDYSIGKYGHAAHGRKGKAGKITAPFVQTSREIKHSPKVDRLARFKMASAKRRDYKPN</sequence>
<dbReference type="Gene3D" id="1.10.443.10">
    <property type="entry name" value="Intergrase catalytic core"/>
    <property type="match status" value="1"/>
</dbReference>